<evidence type="ECO:0000313" key="5">
    <source>
        <dbReference type="RefSeq" id="XP_023934427.2"/>
    </source>
</evidence>
<keyword evidence="1" id="KW-0862">Zinc</keyword>
<proteinExistence type="predicted"/>
<dbReference type="GO" id="GO:0005634">
    <property type="term" value="C:nucleus"/>
    <property type="evidence" value="ECO:0007669"/>
    <property type="project" value="InterPro"/>
</dbReference>
<evidence type="ECO:0000256" key="1">
    <source>
        <dbReference type="PROSITE-ProRule" id="PRU01263"/>
    </source>
</evidence>
<feature type="region of interest" description="Disordered" evidence="2">
    <location>
        <begin position="132"/>
        <end position="152"/>
    </location>
</feature>
<dbReference type="GeneID" id="112043317"/>
<dbReference type="RefSeq" id="XP_023934427.2">
    <property type="nucleotide sequence ID" value="XM_024078659.2"/>
</dbReference>
<dbReference type="SUPFAM" id="SSF57716">
    <property type="entry name" value="Glucocorticoid receptor-like (DNA-binding domain)"/>
    <property type="match status" value="1"/>
</dbReference>
<evidence type="ECO:0000313" key="8">
    <source>
        <dbReference type="RefSeq" id="XP_052737308.1"/>
    </source>
</evidence>
<dbReference type="Proteomes" id="UP001652582">
    <property type="component" value="Chromosome 4"/>
</dbReference>
<dbReference type="AlphaFoldDB" id="A0A6J1MNE2"/>
<dbReference type="InterPro" id="IPR012934">
    <property type="entry name" value="Znf_AD"/>
</dbReference>
<dbReference type="Pfam" id="PF07776">
    <property type="entry name" value="zf-AD"/>
    <property type="match status" value="1"/>
</dbReference>
<organism evidence="4 6">
    <name type="scientific">Bicyclus anynana</name>
    <name type="common">Squinting bush brown butterfly</name>
    <dbReference type="NCBI Taxonomy" id="110368"/>
    <lineage>
        <taxon>Eukaryota</taxon>
        <taxon>Metazoa</taxon>
        <taxon>Ecdysozoa</taxon>
        <taxon>Arthropoda</taxon>
        <taxon>Hexapoda</taxon>
        <taxon>Insecta</taxon>
        <taxon>Pterygota</taxon>
        <taxon>Neoptera</taxon>
        <taxon>Endopterygota</taxon>
        <taxon>Lepidoptera</taxon>
        <taxon>Glossata</taxon>
        <taxon>Ditrysia</taxon>
        <taxon>Papilionoidea</taxon>
        <taxon>Nymphalidae</taxon>
        <taxon>Satyrinae</taxon>
        <taxon>Satyrini</taxon>
        <taxon>Mycalesina</taxon>
        <taxon>Bicyclus</taxon>
    </lineage>
</organism>
<evidence type="ECO:0000256" key="2">
    <source>
        <dbReference type="SAM" id="MobiDB-lite"/>
    </source>
</evidence>
<feature type="binding site" evidence="1">
    <location>
        <position position="56"/>
    </location>
    <ligand>
        <name>Zn(2+)</name>
        <dbReference type="ChEBI" id="CHEBI:29105"/>
    </ligand>
</feature>
<protein>
    <submittedName>
        <fullName evidence="5 6">Uncharacterized protein LOC112043317</fullName>
    </submittedName>
</protein>
<reference evidence="5 6" key="1">
    <citation type="submission" date="2025-05" db="UniProtKB">
        <authorList>
            <consortium name="RefSeq"/>
        </authorList>
    </citation>
    <scope>IDENTIFICATION</scope>
</reference>
<evidence type="ECO:0000313" key="4">
    <source>
        <dbReference type="Proteomes" id="UP001652582"/>
    </source>
</evidence>
<evidence type="ECO:0000259" key="3">
    <source>
        <dbReference type="PROSITE" id="PS51915"/>
    </source>
</evidence>
<feature type="domain" description="ZAD" evidence="3">
    <location>
        <begin position="12"/>
        <end position="80"/>
    </location>
</feature>
<feature type="binding site" evidence="1">
    <location>
        <position position="17"/>
    </location>
    <ligand>
        <name>Zn(2+)</name>
        <dbReference type="ChEBI" id="CHEBI:29105"/>
    </ligand>
</feature>
<feature type="binding site" evidence="1">
    <location>
        <position position="53"/>
    </location>
    <ligand>
        <name>Zn(2+)</name>
        <dbReference type="ChEBI" id="CHEBI:29105"/>
    </ligand>
</feature>
<dbReference type="GO" id="GO:0008270">
    <property type="term" value="F:zinc ion binding"/>
    <property type="evidence" value="ECO:0007669"/>
    <property type="project" value="UniProtKB-UniRule"/>
</dbReference>
<feature type="compositionally biased region" description="Basic residues" evidence="2">
    <location>
        <begin position="143"/>
        <end position="152"/>
    </location>
</feature>
<dbReference type="RefSeq" id="XP_052737308.1">
    <property type="nucleotide sequence ID" value="XM_052881348.1"/>
</dbReference>
<dbReference type="KEGG" id="bany:112043317"/>
<feature type="region of interest" description="Disordered" evidence="2">
    <location>
        <begin position="262"/>
        <end position="284"/>
    </location>
</feature>
<dbReference type="PROSITE" id="PS51915">
    <property type="entry name" value="ZAD"/>
    <property type="match status" value="1"/>
</dbReference>
<dbReference type="RefSeq" id="XP_023934428.2">
    <property type="nucleotide sequence ID" value="XM_024078660.2"/>
</dbReference>
<feature type="region of interest" description="Disordered" evidence="2">
    <location>
        <begin position="509"/>
        <end position="531"/>
    </location>
</feature>
<accession>A0A6J1MNE2</accession>
<name>A0A6J1MNE2_BICAN</name>
<keyword evidence="4" id="KW-1185">Reference proteome</keyword>
<dbReference type="SMART" id="SM00868">
    <property type="entry name" value="zf-AD"/>
    <property type="match status" value="1"/>
</dbReference>
<keyword evidence="1" id="KW-0479">Metal-binding</keyword>
<sequence length="902" mass="102566">MNMIEVDPKLFVKCRLCLDETGQYQIVPNVQMQIKYCFDIDVEPFDGLPQLVCKKCESILSQHAGIKQMFQEKQKNLKSKLNANANIDNIIQQQQDTVSSTQADTENKNKLEEIKFNKKIVIIKKSSASTRRISTESETSNHSQKKKNKNTKKAWQSAYTKYFICRFCSKSFKDLKGINSHIKKQCKLYKKYSNINKSYCLVHLNKIKSHTSPQSNITGSTENVVCSKNKIIQSSRPNFYVLYTDKSQINVRYESSESSDEDFFTDKKKRKRRRQISSSSNETVVVDQNIAKKSDHVKQAKVKKPKKDENKDMISDIECVNIEDSDSNSTKSSVKTKDDLLPEKTNTINDTMVNRIIGTCFSKYMNRLNASEGDNTSKDKVDSSLKHKVLSIGRKVINKNGLNTTGLLRYMEHKNLEVVWVSTIDTKVLIKTRIKESGDNDNTHFGWENISLPTHNHITKDFSNDFERISALESSVNECEEEQLNQANLQCEKITEKEQVGSNAIHLENSKEADTQNIGNNSNNDPVPNKVSSEVGKVEKKVGDNPYLRAVLDAEKSFYTKLLNANPVANPKQLPKKNTFNEPASIVKLYSNEMQKESEVPEESNVEKSNDMLHMPIITSTVSLAPIDNQHEINEQANIESSNQSANELNNYISTIAPQPQSSMPKIKVKPVSELMSERALSQQNNTFVSTAGWISDASQNDVLQSNSSNMLFIASQPFTNVIPVQQDLLYYPQNQVNNLGLYNSALINKSASKSQCQEYVKLHTVELPNTKTNSPFRYLQKLLQIHKIHLMDSEDVLSPAMKCLMKFKVVFEQESNSPVKLSLHLFCGSNVFCIKVKDDDMKQLDLTQFSANWQWEILKVFRGDDIVPKLKANALKLGKEIHAYVNYFTSLLRSIVYSKES</sequence>
<feature type="compositionally biased region" description="Polar residues" evidence="2">
    <location>
        <begin position="515"/>
        <end position="526"/>
    </location>
</feature>
<keyword evidence="1" id="KW-0863">Zinc-finger</keyword>
<gene>
    <name evidence="5 6 7 8" type="primary">LOC112043317</name>
</gene>
<evidence type="ECO:0000313" key="7">
    <source>
        <dbReference type="RefSeq" id="XP_052737307.1"/>
    </source>
</evidence>
<dbReference type="OrthoDB" id="7764603at2759"/>
<evidence type="ECO:0000313" key="6">
    <source>
        <dbReference type="RefSeq" id="XP_023934428.2"/>
    </source>
</evidence>
<feature type="binding site" evidence="1">
    <location>
        <position position="14"/>
    </location>
    <ligand>
        <name>Zn(2+)</name>
        <dbReference type="ChEBI" id="CHEBI:29105"/>
    </ligand>
</feature>
<dbReference type="RefSeq" id="XP_052737307.1">
    <property type="nucleotide sequence ID" value="XM_052881347.1"/>
</dbReference>